<name>A0A1G2S746_9BACT</name>
<proteinExistence type="predicted"/>
<evidence type="ECO:0000313" key="1">
    <source>
        <dbReference type="EMBL" id="OHA80876.1"/>
    </source>
</evidence>
<sequence length="74" mass="8155">MIKEFLIKKMIKSKMPGVSDEQIDQVINLVQKNPALFQKIAEEAQAKIKAGMGQEQAMMAVMQAHAAELKALNG</sequence>
<dbReference type="Proteomes" id="UP000176997">
    <property type="component" value="Unassembled WGS sequence"/>
</dbReference>
<gene>
    <name evidence="1" type="ORF">A2675_02165</name>
</gene>
<accession>A0A1G2S746</accession>
<dbReference type="AlphaFoldDB" id="A0A1G2S746"/>
<organism evidence="1 2">
    <name type="scientific">Candidatus Yonathbacteria bacterium RIFCSPHIGHO2_01_FULL_51_10</name>
    <dbReference type="NCBI Taxonomy" id="1802723"/>
    <lineage>
        <taxon>Bacteria</taxon>
        <taxon>Candidatus Yonathiibacteriota</taxon>
    </lineage>
</organism>
<evidence type="ECO:0000313" key="2">
    <source>
        <dbReference type="Proteomes" id="UP000176997"/>
    </source>
</evidence>
<comment type="caution">
    <text evidence="1">The sequence shown here is derived from an EMBL/GenBank/DDBJ whole genome shotgun (WGS) entry which is preliminary data.</text>
</comment>
<reference evidence="1 2" key="1">
    <citation type="journal article" date="2016" name="Nat. Commun.">
        <title>Thousands of microbial genomes shed light on interconnected biogeochemical processes in an aquifer system.</title>
        <authorList>
            <person name="Anantharaman K."/>
            <person name="Brown C.T."/>
            <person name="Hug L.A."/>
            <person name="Sharon I."/>
            <person name="Castelle C.J."/>
            <person name="Probst A.J."/>
            <person name="Thomas B.C."/>
            <person name="Singh A."/>
            <person name="Wilkins M.J."/>
            <person name="Karaoz U."/>
            <person name="Brodie E.L."/>
            <person name="Williams K.H."/>
            <person name="Hubbard S.S."/>
            <person name="Banfield J.F."/>
        </authorList>
    </citation>
    <scope>NUCLEOTIDE SEQUENCE [LARGE SCALE GENOMIC DNA]</scope>
</reference>
<dbReference type="EMBL" id="MHUS01000016">
    <property type="protein sequence ID" value="OHA80876.1"/>
    <property type="molecule type" value="Genomic_DNA"/>
</dbReference>
<protein>
    <submittedName>
        <fullName evidence="1">Uncharacterized protein</fullName>
    </submittedName>
</protein>